<reference evidence="5" key="4">
    <citation type="journal article" date="2019" name="Int. J. Syst. Evol. Microbiol.">
        <title>Streptococcus chenjunshii sp. nov. isolated from feces of Tibetan antelopes.</title>
        <authorList>
            <person name="Tian Z."/>
            <person name="Lu S."/>
            <person name="Jin D."/>
            <person name="Yang J."/>
            <person name="Pu J."/>
            <person name="Lai X.H."/>
            <person name="Bai X.N."/>
            <person name="Wu X.M."/>
            <person name="Li J."/>
            <person name="Wang S."/>
            <person name="Xu J."/>
        </authorList>
    </citation>
    <scope>NUCLEOTIDE SEQUENCE</scope>
    <source>
        <strain evidence="5">Z15</strain>
    </source>
</reference>
<dbReference type="SUPFAM" id="SSF46785">
    <property type="entry name" value="Winged helix' DNA-binding domain"/>
    <property type="match status" value="1"/>
</dbReference>
<evidence type="ECO:0000259" key="4">
    <source>
        <dbReference type="PROSITE" id="PS50956"/>
    </source>
</evidence>
<reference evidence="6 10" key="1">
    <citation type="submission" date="2018-08" db="EMBL/GenBank/DDBJ databases">
        <title>Draft genome of Streptococcus sp .nov. Z2.</title>
        <authorList>
            <person name="Tian Z."/>
        </authorList>
    </citation>
    <scope>NUCLEOTIDE SEQUENCE [LARGE SCALE GENOMIC DNA]</scope>
    <source>
        <strain evidence="6 10">Z2</strain>
    </source>
</reference>
<evidence type="ECO:0000313" key="5">
    <source>
        <dbReference type="EMBL" id="AXQ77862.1"/>
    </source>
</evidence>
<keyword evidence="3" id="KW-0804">Transcription</keyword>
<dbReference type="Pfam" id="PF13404">
    <property type="entry name" value="HTH_AsnC-type"/>
    <property type="match status" value="1"/>
</dbReference>
<evidence type="ECO:0000256" key="2">
    <source>
        <dbReference type="ARBA" id="ARBA00023125"/>
    </source>
</evidence>
<dbReference type="Gene3D" id="3.30.70.920">
    <property type="match status" value="1"/>
</dbReference>
<dbReference type="Proteomes" id="UP000246115">
    <property type="component" value="Chromosome"/>
</dbReference>
<dbReference type="GO" id="GO:0043565">
    <property type="term" value="F:sequence-specific DNA binding"/>
    <property type="evidence" value="ECO:0007669"/>
    <property type="project" value="InterPro"/>
</dbReference>
<dbReference type="AlphaFoldDB" id="A0A372KNB4"/>
<dbReference type="GO" id="GO:0005829">
    <property type="term" value="C:cytosol"/>
    <property type="evidence" value="ECO:0007669"/>
    <property type="project" value="TreeGrafter"/>
</dbReference>
<dbReference type="RefSeq" id="WP_116877525.1">
    <property type="nucleotide sequence ID" value="NZ_CP031733.1"/>
</dbReference>
<evidence type="ECO:0000256" key="3">
    <source>
        <dbReference type="ARBA" id="ARBA00023163"/>
    </source>
</evidence>
<dbReference type="Proteomes" id="UP000262901">
    <property type="component" value="Unassembled WGS sequence"/>
</dbReference>
<dbReference type="InterPro" id="IPR019887">
    <property type="entry name" value="Tscrpt_reg_AsnC/Lrp_C"/>
</dbReference>
<dbReference type="PROSITE" id="PS50956">
    <property type="entry name" value="HTH_ASNC_2"/>
    <property type="match status" value="1"/>
</dbReference>
<evidence type="ECO:0000313" key="9">
    <source>
        <dbReference type="Proteomes" id="UP000262901"/>
    </source>
</evidence>
<dbReference type="Gene3D" id="1.10.10.10">
    <property type="entry name" value="Winged helix-like DNA-binding domain superfamily/Winged helix DNA-binding domain"/>
    <property type="match status" value="1"/>
</dbReference>
<evidence type="ECO:0000313" key="7">
    <source>
        <dbReference type="EMBL" id="RFU53753.1"/>
    </source>
</evidence>
<dbReference type="InterPro" id="IPR036388">
    <property type="entry name" value="WH-like_DNA-bd_sf"/>
</dbReference>
<protein>
    <submittedName>
        <fullName evidence="7">AsnC family transcriptional regulator</fullName>
    </submittedName>
</protein>
<evidence type="ECO:0000313" key="6">
    <source>
        <dbReference type="EMBL" id="RFU50046.1"/>
    </source>
</evidence>
<name>A0A372KNB4_9STRE</name>
<organism evidence="7 9">
    <name type="scientific">Streptococcus chenjunshii</name>
    <dbReference type="NCBI Taxonomy" id="2173853"/>
    <lineage>
        <taxon>Bacteria</taxon>
        <taxon>Bacillati</taxon>
        <taxon>Bacillota</taxon>
        <taxon>Bacilli</taxon>
        <taxon>Lactobacillales</taxon>
        <taxon>Streptococcaceae</taxon>
        <taxon>Streptococcus</taxon>
    </lineage>
</organism>
<dbReference type="InterPro" id="IPR036390">
    <property type="entry name" value="WH_DNA-bd_sf"/>
</dbReference>
<dbReference type="EMBL" id="QVQZ01000003">
    <property type="protein sequence ID" value="RFU53753.1"/>
    <property type="molecule type" value="Genomic_DNA"/>
</dbReference>
<dbReference type="PANTHER" id="PTHR30154">
    <property type="entry name" value="LEUCINE-RESPONSIVE REGULATORY PROTEIN"/>
    <property type="match status" value="1"/>
</dbReference>
<sequence length="130" mass="15314">MDNIDKEILSLLKTNGRLTNKEIGQLVHLTGQAVGNRISKLQENGTIMHFTTALSYSFQQYIMVYMDSNQFSRFEHFATTYEEIDEFYKVSGHACYLIKAHFNETDLKDFLERLTYWGRYNVENILKQIK</sequence>
<evidence type="ECO:0000256" key="1">
    <source>
        <dbReference type="ARBA" id="ARBA00023015"/>
    </source>
</evidence>
<keyword evidence="10" id="KW-1185">Reference proteome</keyword>
<evidence type="ECO:0000313" key="8">
    <source>
        <dbReference type="Proteomes" id="UP000246115"/>
    </source>
</evidence>
<reference evidence="7 9" key="2">
    <citation type="submission" date="2018-08" db="EMBL/GenBank/DDBJ databases">
        <title>Draft genome of Streptococcus sp. nov. Z1.</title>
        <authorList>
            <person name="Tian Z."/>
        </authorList>
    </citation>
    <scope>NUCLEOTIDE SEQUENCE [LARGE SCALE GENOMIC DNA]</scope>
    <source>
        <strain evidence="7">Z1</strain>
        <strain evidence="9">Z1(2018)</strain>
    </source>
</reference>
<dbReference type="PANTHER" id="PTHR30154:SF55">
    <property type="entry name" value="HTH-TYPE TRANSCRIPTIONAL REGULATOR LRPB"/>
    <property type="match status" value="1"/>
</dbReference>
<dbReference type="Pfam" id="PF01037">
    <property type="entry name" value="AsnC_trans_reg"/>
    <property type="match status" value="1"/>
</dbReference>
<feature type="domain" description="HTH asnC-type" evidence="4">
    <location>
        <begin position="1"/>
        <end position="66"/>
    </location>
</feature>
<dbReference type="InterPro" id="IPR011008">
    <property type="entry name" value="Dimeric_a/b-barrel"/>
</dbReference>
<reference evidence="8" key="3">
    <citation type="submission" date="2018-08" db="EMBL/GenBank/DDBJ databases">
        <title>Streptococcus chenjunshii sp. nov., isolated from stools sample of the Tibetan antelope in the Qinghai-Tibet plateau, China.</title>
        <authorList>
            <person name="Tian Z."/>
        </authorList>
    </citation>
    <scope>NUCLEOTIDE SEQUENCE [LARGE SCALE GENOMIC DNA]</scope>
    <source>
        <strain evidence="8">Z15</strain>
    </source>
</reference>
<proteinExistence type="predicted"/>
<dbReference type="EMBL" id="QVQY01000051">
    <property type="protein sequence ID" value="RFU50046.1"/>
    <property type="molecule type" value="Genomic_DNA"/>
</dbReference>
<gene>
    <name evidence="5" type="ORF">DDV21_001635</name>
    <name evidence="6" type="ORF">DDV22_10695</name>
    <name evidence="7" type="ORF">DDV23_02460</name>
</gene>
<dbReference type="SUPFAM" id="SSF54909">
    <property type="entry name" value="Dimeric alpha+beta barrel"/>
    <property type="match status" value="1"/>
</dbReference>
<dbReference type="KEGG" id="schj:DDV21_001635"/>
<keyword evidence="1" id="KW-0805">Transcription regulation</keyword>
<dbReference type="InterPro" id="IPR019888">
    <property type="entry name" value="Tscrpt_reg_AsnC-like"/>
</dbReference>
<keyword evidence="2" id="KW-0238">DNA-binding</keyword>
<dbReference type="InterPro" id="IPR000485">
    <property type="entry name" value="AsnC-type_HTH_dom"/>
</dbReference>
<dbReference type="Proteomes" id="UP000264056">
    <property type="component" value="Unassembled WGS sequence"/>
</dbReference>
<dbReference type="SMART" id="SM00344">
    <property type="entry name" value="HTH_ASNC"/>
    <property type="match status" value="1"/>
</dbReference>
<dbReference type="GO" id="GO:0043200">
    <property type="term" value="P:response to amino acid"/>
    <property type="evidence" value="ECO:0007669"/>
    <property type="project" value="TreeGrafter"/>
</dbReference>
<accession>A0A346NA17</accession>
<dbReference type="PRINTS" id="PR00033">
    <property type="entry name" value="HTHASNC"/>
</dbReference>
<accession>A0A372KNB4</accession>
<dbReference type="EMBL" id="CP031733">
    <property type="protein sequence ID" value="AXQ77862.1"/>
    <property type="molecule type" value="Genomic_DNA"/>
</dbReference>
<dbReference type="OrthoDB" id="34294at2"/>
<evidence type="ECO:0000313" key="10">
    <source>
        <dbReference type="Proteomes" id="UP000264056"/>
    </source>
</evidence>